<dbReference type="GeneID" id="25264890"/>
<name>A0A066VNE8_TILAU</name>
<gene>
    <name evidence="2" type="ORF">K437DRAFT_258145</name>
</gene>
<reference evidence="2 3" key="1">
    <citation type="submission" date="2014-05" db="EMBL/GenBank/DDBJ databases">
        <title>Draft genome sequence of a rare smut relative, Tilletiaria anomala UBC 951.</title>
        <authorList>
            <consortium name="DOE Joint Genome Institute"/>
            <person name="Toome M."/>
            <person name="Kuo A."/>
            <person name="Henrissat B."/>
            <person name="Lipzen A."/>
            <person name="Tritt A."/>
            <person name="Yoshinaga Y."/>
            <person name="Zane M."/>
            <person name="Barry K."/>
            <person name="Grigoriev I.V."/>
            <person name="Spatafora J.W."/>
            <person name="Aimea M.C."/>
        </authorList>
    </citation>
    <scope>NUCLEOTIDE SEQUENCE [LARGE SCALE GENOMIC DNA]</scope>
    <source>
        <strain evidence="2 3">UBC 951</strain>
    </source>
</reference>
<dbReference type="AlphaFoldDB" id="A0A066VNE8"/>
<proteinExistence type="predicted"/>
<dbReference type="HOGENOM" id="CLU_1662030_0_0_1"/>
<evidence type="ECO:0000313" key="2">
    <source>
        <dbReference type="EMBL" id="KDN41798.1"/>
    </source>
</evidence>
<accession>A0A066VNE8</accession>
<dbReference type="Proteomes" id="UP000027361">
    <property type="component" value="Unassembled WGS sequence"/>
</dbReference>
<organism evidence="2 3">
    <name type="scientific">Tilletiaria anomala (strain ATCC 24038 / CBS 436.72 / UBC 951)</name>
    <dbReference type="NCBI Taxonomy" id="1037660"/>
    <lineage>
        <taxon>Eukaryota</taxon>
        <taxon>Fungi</taxon>
        <taxon>Dikarya</taxon>
        <taxon>Basidiomycota</taxon>
        <taxon>Ustilaginomycotina</taxon>
        <taxon>Exobasidiomycetes</taxon>
        <taxon>Georgefischeriales</taxon>
        <taxon>Tilletiariaceae</taxon>
        <taxon>Tilletiaria</taxon>
    </lineage>
</organism>
<dbReference type="InParanoid" id="A0A066VNE8"/>
<evidence type="ECO:0000313" key="3">
    <source>
        <dbReference type="Proteomes" id="UP000027361"/>
    </source>
</evidence>
<keyword evidence="3" id="KW-1185">Reference proteome</keyword>
<dbReference type="RefSeq" id="XP_013241854.1">
    <property type="nucleotide sequence ID" value="XM_013386400.1"/>
</dbReference>
<protein>
    <submittedName>
        <fullName evidence="2">Uncharacterized protein</fullName>
    </submittedName>
</protein>
<dbReference type="EMBL" id="JMSN01000076">
    <property type="protein sequence ID" value="KDN41798.1"/>
    <property type="molecule type" value="Genomic_DNA"/>
</dbReference>
<sequence>MSCSKARGDIALVGEHNNNTNSSVIDKAVKKPECRKMPIVPTGAVAAAVDRIGSSGLDRLPGALAQSVKQVGASSSPATVAKTIGKAAPNLLVSNRLAVEASAHNAEPSHRATAPRSWRREARAPESKLQMESTGAGCGWSCVHLYPFTWRLAIGTCVA</sequence>
<comment type="caution">
    <text evidence="2">The sequence shown here is derived from an EMBL/GenBank/DDBJ whole genome shotgun (WGS) entry which is preliminary data.</text>
</comment>
<feature type="region of interest" description="Disordered" evidence="1">
    <location>
        <begin position="102"/>
        <end position="134"/>
    </location>
</feature>
<evidence type="ECO:0000256" key="1">
    <source>
        <dbReference type="SAM" id="MobiDB-lite"/>
    </source>
</evidence>